<reference evidence="1 2" key="1">
    <citation type="submission" date="2013-12" db="EMBL/GenBank/DDBJ databases">
        <title>Draft genome of the parsitic nematode Ancylostoma duodenale.</title>
        <authorList>
            <person name="Mitreva M."/>
        </authorList>
    </citation>
    <scope>NUCLEOTIDE SEQUENCE [LARGE SCALE GENOMIC DNA]</scope>
    <source>
        <strain evidence="1 2">Zhejiang</strain>
    </source>
</reference>
<dbReference type="AlphaFoldDB" id="A0A0C2H1N3"/>
<dbReference type="Proteomes" id="UP000054047">
    <property type="component" value="Unassembled WGS sequence"/>
</dbReference>
<dbReference type="OrthoDB" id="5877803at2759"/>
<evidence type="ECO:0000313" key="2">
    <source>
        <dbReference type="Proteomes" id="UP000054047"/>
    </source>
</evidence>
<proteinExistence type="predicted"/>
<dbReference type="EMBL" id="KN727553">
    <property type="protein sequence ID" value="KIH65444.1"/>
    <property type="molecule type" value="Genomic_DNA"/>
</dbReference>
<protein>
    <submittedName>
        <fullName evidence="1">Uncharacterized protein</fullName>
    </submittedName>
</protein>
<sequence>MMFRPLLQHYEEEVVDTTHMLNMVLETFSKRVQEEAVKREFGSGKEWNMKHLLENLTLVNKYRSSTPGRQLVQDVPDVGKDIGSKVV</sequence>
<gene>
    <name evidence="1" type="ORF">ANCDUO_04234</name>
</gene>
<evidence type="ECO:0000313" key="1">
    <source>
        <dbReference type="EMBL" id="KIH65444.1"/>
    </source>
</evidence>
<organism evidence="1 2">
    <name type="scientific">Ancylostoma duodenale</name>
    <dbReference type="NCBI Taxonomy" id="51022"/>
    <lineage>
        <taxon>Eukaryota</taxon>
        <taxon>Metazoa</taxon>
        <taxon>Ecdysozoa</taxon>
        <taxon>Nematoda</taxon>
        <taxon>Chromadorea</taxon>
        <taxon>Rhabditida</taxon>
        <taxon>Rhabditina</taxon>
        <taxon>Rhabditomorpha</taxon>
        <taxon>Strongyloidea</taxon>
        <taxon>Ancylostomatidae</taxon>
        <taxon>Ancylostomatinae</taxon>
        <taxon>Ancylostoma</taxon>
    </lineage>
</organism>
<keyword evidence="2" id="KW-1185">Reference proteome</keyword>
<name>A0A0C2H1N3_9BILA</name>
<accession>A0A0C2H1N3</accession>